<protein>
    <submittedName>
        <fullName evidence="10">ABC transporter permease</fullName>
    </submittedName>
</protein>
<dbReference type="InterPro" id="IPR000515">
    <property type="entry name" value="MetI-like"/>
</dbReference>
<feature type="transmembrane region" description="Helical" evidence="8">
    <location>
        <begin position="128"/>
        <end position="146"/>
    </location>
</feature>
<dbReference type="PANTHER" id="PTHR43357">
    <property type="entry name" value="INNER MEMBRANE ABC TRANSPORTER PERMEASE PROTEIN YDCV"/>
    <property type="match status" value="1"/>
</dbReference>
<accession>A0ABV6BYY5</accession>
<dbReference type="SUPFAM" id="SSF161098">
    <property type="entry name" value="MetI-like"/>
    <property type="match status" value="1"/>
</dbReference>
<evidence type="ECO:0000259" key="9">
    <source>
        <dbReference type="PROSITE" id="PS50928"/>
    </source>
</evidence>
<feature type="transmembrane region" description="Helical" evidence="8">
    <location>
        <begin position="96"/>
        <end position="116"/>
    </location>
</feature>
<evidence type="ECO:0000256" key="8">
    <source>
        <dbReference type="SAM" id="Phobius"/>
    </source>
</evidence>
<reference evidence="10 11" key="1">
    <citation type="submission" date="2024-09" db="EMBL/GenBank/DDBJ databases">
        <authorList>
            <person name="Sun Q."/>
            <person name="Mori K."/>
        </authorList>
    </citation>
    <scope>NUCLEOTIDE SEQUENCE [LARGE SCALE GENOMIC DNA]</scope>
    <source>
        <strain evidence="10 11">JCM 15389</strain>
    </source>
</reference>
<evidence type="ECO:0000313" key="11">
    <source>
        <dbReference type="Proteomes" id="UP001589788"/>
    </source>
</evidence>
<feature type="transmembrane region" description="Helical" evidence="8">
    <location>
        <begin position="64"/>
        <end position="84"/>
    </location>
</feature>
<comment type="caution">
    <text evidence="10">The sequence shown here is derived from an EMBL/GenBank/DDBJ whole genome shotgun (WGS) entry which is preliminary data.</text>
</comment>
<keyword evidence="5 8" id="KW-0812">Transmembrane</keyword>
<dbReference type="InterPro" id="IPR035906">
    <property type="entry name" value="MetI-like_sf"/>
</dbReference>
<dbReference type="PROSITE" id="PS50928">
    <property type="entry name" value="ABC_TM1"/>
    <property type="match status" value="1"/>
</dbReference>
<evidence type="ECO:0000256" key="1">
    <source>
        <dbReference type="ARBA" id="ARBA00004429"/>
    </source>
</evidence>
<dbReference type="Proteomes" id="UP001589788">
    <property type="component" value="Unassembled WGS sequence"/>
</dbReference>
<keyword evidence="4" id="KW-0997">Cell inner membrane</keyword>
<sequence>MTRRGRGWRLVVLVGLALYFVVPLLASARFSLEGSHGAFTLDAYRRVVDTPGFWSSLGLSLEVGLGTALVELALTLGTSLWVHLRAPSWQSVVDTVVLVPLMVPVVVLVLGVTSSLRFLPSSLTGSPAILVFEYAVLALPYVYRIVDAGVSALDLRTLVDATGSLGGGWLATLRFVLLPSLRRTLLAAGAMTVALALGEYVMASLLSIRTFPVWLEQLGTTHAAEAVAVSMLSLVGTLVVLGALVLVATGRAKGRRSATPAVSGSLRLEEVGP</sequence>
<keyword evidence="11" id="KW-1185">Reference proteome</keyword>
<evidence type="ECO:0000256" key="3">
    <source>
        <dbReference type="ARBA" id="ARBA00022475"/>
    </source>
</evidence>
<comment type="subcellular location">
    <subcellularLocation>
        <location evidence="1">Cell inner membrane</location>
        <topology evidence="1">Multi-pass membrane protein</topology>
    </subcellularLocation>
</comment>
<name>A0ABV6BYY5_9ACTN</name>
<keyword evidence="2" id="KW-0813">Transport</keyword>
<evidence type="ECO:0000256" key="7">
    <source>
        <dbReference type="ARBA" id="ARBA00023136"/>
    </source>
</evidence>
<evidence type="ECO:0000313" key="10">
    <source>
        <dbReference type="EMBL" id="MFC0080644.1"/>
    </source>
</evidence>
<dbReference type="EMBL" id="JBHLYQ010000002">
    <property type="protein sequence ID" value="MFC0080644.1"/>
    <property type="molecule type" value="Genomic_DNA"/>
</dbReference>
<feature type="domain" description="ABC transmembrane type-1" evidence="9">
    <location>
        <begin position="57"/>
        <end position="250"/>
    </location>
</feature>
<keyword evidence="6 8" id="KW-1133">Transmembrane helix</keyword>
<dbReference type="Gene3D" id="1.10.3720.10">
    <property type="entry name" value="MetI-like"/>
    <property type="match status" value="1"/>
</dbReference>
<evidence type="ECO:0000256" key="5">
    <source>
        <dbReference type="ARBA" id="ARBA00022692"/>
    </source>
</evidence>
<evidence type="ECO:0000256" key="2">
    <source>
        <dbReference type="ARBA" id="ARBA00022448"/>
    </source>
</evidence>
<dbReference type="PANTHER" id="PTHR43357:SF4">
    <property type="entry name" value="INNER MEMBRANE ABC TRANSPORTER PERMEASE PROTEIN YDCV"/>
    <property type="match status" value="1"/>
</dbReference>
<evidence type="ECO:0000256" key="4">
    <source>
        <dbReference type="ARBA" id="ARBA00022519"/>
    </source>
</evidence>
<gene>
    <name evidence="10" type="ORF">ACFFRE_00540</name>
</gene>
<feature type="transmembrane region" description="Helical" evidence="8">
    <location>
        <begin position="226"/>
        <end position="247"/>
    </location>
</feature>
<dbReference type="RefSeq" id="WP_248106546.1">
    <property type="nucleotide sequence ID" value="NZ_JAKHEX010000005.1"/>
</dbReference>
<proteinExistence type="predicted"/>
<keyword evidence="7 8" id="KW-0472">Membrane</keyword>
<organism evidence="10 11">
    <name type="scientific">Aciditerrimonas ferrireducens</name>
    <dbReference type="NCBI Taxonomy" id="667306"/>
    <lineage>
        <taxon>Bacteria</taxon>
        <taxon>Bacillati</taxon>
        <taxon>Actinomycetota</taxon>
        <taxon>Acidimicrobiia</taxon>
        <taxon>Acidimicrobiales</taxon>
        <taxon>Acidimicrobiaceae</taxon>
        <taxon>Aciditerrimonas</taxon>
    </lineage>
</organism>
<feature type="transmembrane region" description="Helical" evidence="8">
    <location>
        <begin position="184"/>
        <end position="206"/>
    </location>
</feature>
<keyword evidence="3" id="KW-1003">Cell membrane</keyword>
<evidence type="ECO:0000256" key="6">
    <source>
        <dbReference type="ARBA" id="ARBA00022989"/>
    </source>
</evidence>